<dbReference type="GO" id="GO:0005829">
    <property type="term" value="C:cytosol"/>
    <property type="evidence" value="ECO:0007669"/>
    <property type="project" value="TreeGrafter"/>
</dbReference>
<dbReference type="EMBL" id="FQZK01000021">
    <property type="protein sequence ID" value="SHK49075.1"/>
    <property type="molecule type" value="Genomic_DNA"/>
</dbReference>
<dbReference type="AlphaFoldDB" id="A0A1M6SWI2"/>
<dbReference type="SUPFAM" id="SSF53639">
    <property type="entry name" value="AraD/HMP-PK domain-like"/>
    <property type="match status" value="1"/>
</dbReference>
<dbReference type="GO" id="GO:0046872">
    <property type="term" value="F:metal ion binding"/>
    <property type="evidence" value="ECO:0007669"/>
    <property type="project" value="UniProtKB-KW"/>
</dbReference>
<evidence type="ECO:0000313" key="4">
    <source>
        <dbReference type="EMBL" id="SHK49075.1"/>
    </source>
</evidence>
<name>A0A1M6SWI2_9ACTN</name>
<evidence type="ECO:0000259" key="3">
    <source>
        <dbReference type="SMART" id="SM01007"/>
    </source>
</evidence>
<dbReference type="GO" id="GO:0019323">
    <property type="term" value="P:pentose catabolic process"/>
    <property type="evidence" value="ECO:0007669"/>
    <property type="project" value="TreeGrafter"/>
</dbReference>
<keyword evidence="5" id="KW-1185">Reference proteome</keyword>
<keyword evidence="1" id="KW-0479">Metal-binding</keyword>
<accession>A0A1M6SWI2</accession>
<evidence type="ECO:0000256" key="2">
    <source>
        <dbReference type="ARBA" id="ARBA00023239"/>
    </source>
</evidence>
<sequence>MNPALREAAEQLCAAGRRAVGLGMSPGASGNVSARVDGLTLMSPTGVPLDGLEPGGLSVVDRDGGLVSGPPPSKELPLHRSMYERLPEAAAVVHLHSPHATAASCLPPWSAGSALPPITPYLVMRVGRAPLVPYSAPGSAGLADNLTALPGRFRAALLANHGSLMAAGSPAAALEGAVELEEASRIVVSLHGREYSVLAPEDVKELTERYGTTWDV</sequence>
<dbReference type="RefSeq" id="WP_073382565.1">
    <property type="nucleotide sequence ID" value="NZ_FQZK01000021.1"/>
</dbReference>
<dbReference type="Proteomes" id="UP000184452">
    <property type="component" value="Unassembled WGS sequence"/>
</dbReference>
<dbReference type="InterPro" id="IPR001303">
    <property type="entry name" value="Aldolase_II/adducin_N"/>
</dbReference>
<evidence type="ECO:0000313" key="5">
    <source>
        <dbReference type="Proteomes" id="UP000184452"/>
    </source>
</evidence>
<proteinExistence type="predicted"/>
<dbReference type="STRING" id="758803.SAMN05421803_12154"/>
<feature type="domain" description="Class II aldolase/adducin N-terminal" evidence="3">
    <location>
        <begin position="10"/>
        <end position="188"/>
    </location>
</feature>
<keyword evidence="2" id="KW-0456">Lyase</keyword>
<dbReference type="PANTHER" id="PTHR22789">
    <property type="entry name" value="FUCULOSE PHOSPHATE ALDOLASE"/>
    <property type="match status" value="1"/>
</dbReference>
<dbReference type="OrthoDB" id="9786287at2"/>
<organism evidence="4 5">
    <name type="scientific">Nocardiopsis flavescens</name>
    <dbReference type="NCBI Taxonomy" id="758803"/>
    <lineage>
        <taxon>Bacteria</taxon>
        <taxon>Bacillati</taxon>
        <taxon>Actinomycetota</taxon>
        <taxon>Actinomycetes</taxon>
        <taxon>Streptosporangiales</taxon>
        <taxon>Nocardiopsidaceae</taxon>
        <taxon>Nocardiopsis</taxon>
    </lineage>
</organism>
<protein>
    <submittedName>
        <fullName evidence="4">Ribulose-5-phosphate 4-epimerase/Fuculose-1-phosphate aldolase</fullName>
    </submittedName>
</protein>
<dbReference type="GO" id="GO:0016832">
    <property type="term" value="F:aldehyde-lyase activity"/>
    <property type="evidence" value="ECO:0007669"/>
    <property type="project" value="TreeGrafter"/>
</dbReference>
<evidence type="ECO:0000256" key="1">
    <source>
        <dbReference type="ARBA" id="ARBA00022723"/>
    </source>
</evidence>
<dbReference type="Pfam" id="PF00596">
    <property type="entry name" value="Aldolase_II"/>
    <property type="match status" value="1"/>
</dbReference>
<dbReference type="Gene3D" id="3.40.225.10">
    <property type="entry name" value="Class II aldolase/adducin N-terminal domain"/>
    <property type="match status" value="1"/>
</dbReference>
<dbReference type="InterPro" id="IPR036409">
    <property type="entry name" value="Aldolase_II/adducin_N_sf"/>
</dbReference>
<dbReference type="PANTHER" id="PTHR22789:SF0">
    <property type="entry name" value="3-OXO-TETRONATE 4-PHOSPHATE DECARBOXYLASE-RELATED"/>
    <property type="match status" value="1"/>
</dbReference>
<reference evidence="4 5" key="1">
    <citation type="submission" date="2016-11" db="EMBL/GenBank/DDBJ databases">
        <authorList>
            <person name="Jaros S."/>
            <person name="Januszkiewicz K."/>
            <person name="Wedrychowicz H."/>
        </authorList>
    </citation>
    <scope>NUCLEOTIDE SEQUENCE [LARGE SCALE GENOMIC DNA]</scope>
    <source>
        <strain evidence="4 5">CGMCC 4.5723</strain>
    </source>
</reference>
<dbReference type="InterPro" id="IPR050197">
    <property type="entry name" value="Aldolase_class_II_sugar_metab"/>
</dbReference>
<dbReference type="SMART" id="SM01007">
    <property type="entry name" value="Aldolase_II"/>
    <property type="match status" value="1"/>
</dbReference>
<gene>
    <name evidence="4" type="ORF">SAMN05421803_12154</name>
</gene>